<dbReference type="EMBL" id="QJSP01000004">
    <property type="protein sequence ID" value="PYE18653.1"/>
    <property type="molecule type" value="Genomic_DNA"/>
</dbReference>
<dbReference type="InterPro" id="IPR018649">
    <property type="entry name" value="SHOCT"/>
</dbReference>
<dbReference type="Proteomes" id="UP000247591">
    <property type="component" value="Unassembled WGS sequence"/>
</dbReference>
<name>A0A318RS98_WILLI</name>
<evidence type="ECO:0000313" key="4">
    <source>
        <dbReference type="Proteomes" id="UP000247591"/>
    </source>
</evidence>
<sequence length="264" mass="27703">MRAAVTPEAESAIADIAQRHSLSQDAVFAMLVAVNNGGGTMAQFSIPELGGSGQWMRGGMTMVGNMFDNGLKARVDGLCRELSQLLATTTVFPPMATADQRGFTSNNWWPADLGSPSSSGAQNNARYAIFPNARRLAVQTGGVTRVYDTGEHRIGGVQQQQGGASGSVNFTSQFGTFDVSSLSEIGSPPQPQSRTQPQAPPTQPQAPPTQPTQSPPVPAQRPLAGISDADAIVAAIESLAGLHQRGILSDDEFSTKKAELLGRL</sequence>
<proteinExistence type="predicted"/>
<evidence type="ECO:0000259" key="2">
    <source>
        <dbReference type="Pfam" id="PF09851"/>
    </source>
</evidence>
<organism evidence="3 4">
    <name type="scientific">Williamsia limnetica</name>
    <dbReference type="NCBI Taxonomy" id="882452"/>
    <lineage>
        <taxon>Bacteria</taxon>
        <taxon>Bacillati</taxon>
        <taxon>Actinomycetota</taxon>
        <taxon>Actinomycetes</taxon>
        <taxon>Mycobacteriales</taxon>
        <taxon>Nocardiaceae</taxon>
        <taxon>Williamsia</taxon>
    </lineage>
</organism>
<dbReference type="AlphaFoldDB" id="A0A318RS98"/>
<feature type="domain" description="SHOCT" evidence="2">
    <location>
        <begin position="234"/>
        <end position="261"/>
    </location>
</feature>
<dbReference type="Pfam" id="PF09851">
    <property type="entry name" value="SHOCT"/>
    <property type="match status" value="1"/>
</dbReference>
<gene>
    <name evidence="3" type="ORF">DFR67_104232</name>
</gene>
<reference evidence="3 4" key="1">
    <citation type="submission" date="2018-06" db="EMBL/GenBank/DDBJ databases">
        <title>Genomic Encyclopedia of Type Strains, Phase IV (KMG-IV): sequencing the most valuable type-strain genomes for metagenomic binning, comparative biology and taxonomic classification.</title>
        <authorList>
            <person name="Goeker M."/>
        </authorList>
    </citation>
    <scope>NUCLEOTIDE SEQUENCE [LARGE SCALE GENOMIC DNA]</scope>
    <source>
        <strain evidence="3 4">DSM 45521</strain>
    </source>
</reference>
<feature type="region of interest" description="Disordered" evidence="1">
    <location>
        <begin position="180"/>
        <end position="225"/>
    </location>
</feature>
<accession>A0A318RS98</accession>
<keyword evidence="4" id="KW-1185">Reference proteome</keyword>
<protein>
    <submittedName>
        <fullName evidence="3">Putative oligomerization/nucleic acid binding protein</fullName>
    </submittedName>
</protein>
<evidence type="ECO:0000256" key="1">
    <source>
        <dbReference type="SAM" id="MobiDB-lite"/>
    </source>
</evidence>
<comment type="caution">
    <text evidence="3">The sequence shown here is derived from an EMBL/GenBank/DDBJ whole genome shotgun (WGS) entry which is preliminary data.</text>
</comment>
<feature type="compositionally biased region" description="Pro residues" evidence="1">
    <location>
        <begin position="198"/>
        <end position="219"/>
    </location>
</feature>
<evidence type="ECO:0000313" key="3">
    <source>
        <dbReference type="EMBL" id="PYE18653.1"/>
    </source>
</evidence>
<dbReference type="RefSeq" id="WP_110469095.1">
    <property type="nucleotide sequence ID" value="NZ_QJSP01000004.1"/>
</dbReference>
<dbReference type="OrthoDB" id="1778949at2"/>